<organism evidence="3 4">
    <name type="scientific">Arthrobacter alpinus</name>
    <dbReference type="NCBI Taxonomy" id="656366"/>
    <lineage>
        <taxon>Bacteria</taxon>
        <taxon>Bacillati</taxon>
        <taxon>Actinomycetota</taxon>
        <taxon>Actinomycetes</taxon>
        <taxon>Micrococcales</taxon>
        <taxon>Micrococcaceae</taxon>
        <taxon>Arthrobacter</taxon>
    </lineage>
</organism>
<evidence type="ECO:0000256" key="1">
    <source>
        <dbReference type="SAM" id="Phobius"/>
    </source>
</evidence>
<feature type="transmembrane region" description="Helical" evidence="1">
    <location>
        <begin position="31"/>
        <end position="58"/>
    </location>
</feature>
<keyword evidence="1" id="KW-1133">Transmembrane helix</keyword>
<dbReference type="PATRIC" id="fig|656366.3.peg.876"/>
<dbReference type="Gene3D" id="3.10.350.10">
    <property type="entry name" value="LysM domain"/>
    <property type="match status" value="1"/>
</dbReference>
<keyword evidence="1" id="KW-0472">Membrane</keyword>
<feature type="domain" description="LysM" evidence="2">
    <location>
        <begin position="77"/>
        <end position="126"/>
    </location>
</feature>
<name>A0A0M4QLG1_9MICC</name>
<dbReference type="RefSeq" id="WP_082357753.1">
    <property type="nucleotide sequence ID" value="NZ_CP012677.1"/>
</dbReference>
<dbReference type="InterPro" id="IPR018392">
    <property type="entry name" value="LysM"/>
</dbReference>
<dbReference type="InterPro" id="IPR036779">
    <property type="entry name" value="LysM_dom_sf"/>
</dbReference>
<dbReference type="Proteomes" id="UP000062833">
    <property type="component" value="Chromosome"/>
</dbReference>
<sequence>MSALVISTIGRPVLAATPGAAPLRLTRRGRMILLGIPALLLSTVLVFSVLALLLGALASPANAATKFSPIDMADYATTVTVLQGESLWSIAAASDSSRDVREVVGEIVALNELTTNVVQAGQQLFVPNPK</sequence>
<proteinExistence type="predicted"/>
<dbReference type="EMBL" id="CP012677">
    <property type="protein sequence ID" value="ALE91697.1"/>
    <property type="molecule type" value="Genomic_DNA"/>
</dbReference>
<evidence type="ECO:0000313" key="4">
    <source>
        <dbReference type="Proteomes" id="UP000062833"/>
    </source>
</evidence>
<evidence type="ECO:0000313" key="3">
    <source>
        <dbReference type="EMBL" id="ALE91697.1"/>
    </source>
</evidence>
<dbReference type="KEGG" id="aaq:AOC05_04020"/>
<dbReference type="CDD" id="cd00118">
    <property type="entry name" value="LysM"/>
    <property type="match status" value="1"/>
</dbReference>
<dbReference type="OrthoDB" id="5084290at2"/>
<reference evidence="4" key="1">
    <citation type="submission" date="2015-09" db="EMBL/GenBank/DDBJ databases">
        <title>Complete genome of Arthrobacter alpinus strain R3.8.</title>
        <authorList>
            <person name="See-Too W.S."/>
            <person name="Chan K.G."/>
        </authorList>
    </citation>
    <scope>NUCLEOTIDE SEQUENCE [LARGE SCALE GENOMIC DNA]</scope>
    <source>
        <strain evidence="4">R3.8</strain>
    </source>
</reference>
<dbReference type="SUPFAM" id="SSF54106">
    <property type="entry name" value="LysM domain"/>
    <property type="match status" value="1"/>
</dbReference>
<gene>
    <name evidence="3" type="ORF">AOC05_04020</name>
</gene>
<keyword evidence="4" id="KW-1185">Reference proteome</keyword>
<dbReference type="SMART" id="SM00257">
    <property type="entry name" value="LysM"/>
    <property type="match status" value="1"/>
</dbReference>
<dbReference type="PROSITE" id="PS51782">
    <property type="entry name" value="LYSM"/>
    <property type="match status" value="1"/>
</dbReference>
<accession>A0A0M4QLG1</accession>
<dbReference type="AlphaFoldDB" id="A0A0M4QLG1"/>
<dbReference type="Pfam" id="PF01476">
    <property type="entry name" value="LysM"/>
    <property type="match status" value="1"/>
</dbReference>
<keyword evidence="1" id="KW-0812">Transmembrane</keyword>
<evidence type="ECO:0000259" key="2">
    <source>
        <dbReference type="PROSITE" id="PS51782"/>
    </source>
</evidence>
<protein>
    <recommendedName>
        <fullName evidence="2">LysM domain-containing protein</fullName>
    </recommendedName>
</protein>